<keyword evidence="2" id="KW-0472">Membrane</keyword>
<evidence type="ECO:0000313" key="4">
    <source>
        <dbReference type="EMBL" id="CCH86774.1"/>
    </source>
</evidence>
<reference evidence="4 5" key="1">
    <citation type="journal article" date="2012" name="J. Bacteriol.">
        <title>Genome Sequence of Radiation-Resistant Modestobacter marinus Strain BC501, a Representative Actinobacterium That Thrives on Calcareous Stone Surfaces.</title>
        <authorList>
            <person name="Normand P."/>
            <person name="Gury J."/>
            <person name="Pujic P."/>
            <person name="Chouaia B."/>
            <person name="Crotti E."/>
            <person name="Brusetti L."/>
            <person name="Daffonchio D."/>
            <person name="Vacherie B."/>
            <person name="Barbe V."/>
            <person name="Medigue C."/>
            <person name="Calteau A."/>
            <person name="Ghodhbane-Gtari F."/>
            <person name="Essoussi I."/>
            <person name="Nouioui I."/>
            <person name="Abbassi-Ghozzi I."/>
            <person name="Gtari M."/>
        </authorList>
    </citation>
    <scope>NUCLEOTIDE SEQUENCE [LARGE SCALE GENOMIC DNA]</scope>
    <source>
        <strain evidence="5">BC 501</strain>
    </source>
</reference>
<dbReference type="Gene3D" id="2.60.40.740">
    <property type="match status" value="1"/>
</dbReference>
<evidence type="ECO:0000256" key="1">
    <source>
        <dbReference type="SAM" id="MobiDB-lite"/>
    </source>
</evidence>
<dbReference type="PANTHER" id="PTHR34819">
    <property type="entry name" value="LARGE CYSTEINE-RICH PERIPLASMIC PROTEIN OMCB"/>
    <property type="match status" value="1"/>
</dbReference>
<keyword evidence="2" id="KW-0812">Transmembrane</keyword>
<dbReference type="HOGENOM" id="CLU_313707_0_0_11"/>
<dbReference type="Proteomes" id="UP000006461">
    <property type="component" value="Chromosome"/>
</dbReference>
<dbReference type="NCBIfam" id="TIGR01451">
    <property type="entry name" value="B_ant_repeat"/>
    <property type="match status" value="2"/>
</dbReference>
<dbReference type="OrthoDB" id="158862at2"/>
<dbReference type="Pfam" id="PF01345">
    <property type="entry name" value="DUF11"/>
    <property type="match status" value="3"/>
</dbReference>
<dbReference type="eggNOG" id="COG3291">
    <property type="taxonomic scope" value="Bacteria"/>
</dbReference>
<dbReference type="PATRIC" id="fig|477641.3.peg.1251"/>
<dbReference type="InterPro" id="IPR013783">
    <property type="entry name" value="Ig-like_fold"/>
</dbReference>
<organism evidence="4 5">
    <name type="scientific">Modestobacter italicus (strain DSM 44449 / CECT 9708 / BC 501)</name>
    <dbReference type="NCBI Taxonomy" id="2732864"/>
    <lineage>
        <taxon>Bacteria</taxon>
        <taxon>Bacillati</taxon>
        <taxon>Actinomycetota</taxon>
        <taxon>Actinomycetes</taxon>
        <taxon>Geodermatophilales</taxon>
        <taxon>Geodermatophilaceae</taxon>
        <taxon>Modestobacter</taxon>
    </lineage>
</organism>
<feature type="domain" description="DUF11" evidence="3">
    <location>
        <begin position="370"/>
        <end position="498"/>
    </location>
</feature>
<dbReference type="AlphaFoldDB" id="I4ETR1"/>
<dbReference type="PANTHER" id="PTHR34819:SF3">
    <property type="entry name" value="CELL SURFACE PROTEIN"/>
    <property type="match status" value="1"/>
</dbReference>
<protein>
    <recommendedName>
        <fullName evidence="3">DUF11 domain-containing protein</fullName>
    </recommendedName>
</protein>
<dbReference type="InterPro" id="IPR051172">
    <property type="entry name" value="Chlamydia_OmcB"/>
</dbReference>
<dbReference type="GO" id="GO:0005975">
    <property type="term" value="P:carbohydrate metabolic process"/>
    <property type="evidence" value="ECO:0007669"/>
    <property type="project" value="UniProtKB-ARBA"/>
</dbReference>
<feature type="domain" description="DUF11" evidence="3">
    <location>
        <begin position="506"/>
        <end position="625"/>
    </location>
</feature>
<evidence type="ECO:0000259" key="3">
    <source>
        <dbReference type="Pfam" id="PF01345"/>
    </source>
</evidence>
<feature type="domain" description="DUF11" evidence="3">
    <location>
        <begin position="643"/>
        <end position="744"/>
    </location>
</feature>
<dbReference type="Gene3D" id="2.60.40.10">
    <property type="entry name" value="Immunoglobulins"/>
    <property type="match status" value="2"/>
</dbReference>
<accession>I4ETR1</accession>
<keyword evidence="5" id="KW-1185">Reference proteome</keyword>
<dbReference type="eggNOG" id="COG4719">
    <property type="taxonomic scope" value="Bacteria"/>
</dbReference>
<name>I4ETR1_MODI5</name>
<dbReference type="InterPro" id="IPR047589">
    <property type="entry name" value="DUF11_rpt"/>
</dbReference>
<gene>
    <name evidence="4" type="ordered locus">MODMU_1325</name>
</gene>
<dbReference type="InterPro" id="IPR001434">
    <property type="entry name" value="OmcB-like_DUF11"/>
</dbReference>
<evidence type="ECO:0000313" key="5">
    <source>
        <dbReference type="Proteomes" id="UP000006461"/>
    </source>
</evidence>
<proteinExistence type="predicted"/>
<feature type="region of interest" description="Disordered" evidence="1">
    <location>
        <begin position="544"/>
        <end position="568"/>
    </location>
</feature>
<keyword evidence="2" id="KW-1133">Transmembrane helix</keyword>
<dbReference type="KEGG" id="mmar:MODMU_1325"/>
<feature type="transmembrane region" description="Helical" evidence="2">
    <location>
        <begin position="906"/>
        <end position="926"/>
    </location>
</feature>
<dbReference type="STRING" id="477641.MODMU_1325"/>
<dbReference type="EMBL" id="FO203431">
    <property type="protein sequence ID" value="CCH86774.1"/>
    <property type="molecule type" value="Genomic_DNA"/>
</dbReference>
<dbReference type="eggNOG" id="COG1361">
    <property type="taxonomic scope" value="Bacteria"/>
</dbReference>
<evidence type="ECO:0000256" key="2">
    <source>
        <dbReference type="SAM" id="Phobius"/>
    </source>
</evidence>
<sequence>MVTIALRRPARTWWPALLVAALVALAGGVVVADAPSAGAAQTPASCANSIGLVNGGFEEPTVPVNDFRFLAQSAVPGWSTTASDGVIEIWHNNFSGVSAAVGAQFAELNANLPSALYQDLPTIPGTVMRWSLAHRGRIGTDTMAVSIGPAGGALVEQARMSDGTSAWGRYSGFYTVPDGQTSTRFSFGAISTQGNNLSIGNFLDDISFGTNACVVGNQTLTSPTGEPYAQVGDLITVTVKANSGGGSPAMGTTVTSSIPPGTSFVPGSIRLNNGVGTTAPTDGSGDDVGEYDPSTRQVVVRAGNGATSTAGGNLANEEVGTVTYQVRVDSLSAPRTSTSESTVRFTDPLTNTVKTSTTNTANIVLSPIADLAVTLARTGGDAVVAGLTVTYTATLTNKGGPSTVAGEDYAYGTKLTSQLPAALTNVSGTTSDGTACTVTAGVLTCAVGTLARNASRTVTLTATVASDTPPGAGALVLTVTGSTGSRDLDQGNNTASVTSNVTASADVVVSLTAAPSPAVAGTDTTYTAVLTNRGPSMARDLELNDPMPAGTSAPRASVPGGTCSVPTGSTGSVRCSLPTLAAGASTPVTLVFRSDPSRTEALVNKLTVSATTPDPDRSNNTASLTTPVTSLADVRTVLSLPTGNIPLGSSFPFTVRISNGGPSTAVNIQLSLRDGLPNGVAPTSLPAGCTLSGCTIASLAPGGYVDLKGTAAVAKTTEPGRKNVTVTATADTQDPDYTNNTGRAVLIVGAPALQVTVLGAMTDTRRTRGVDVGDKVVWTYVIANAGDVDVTNPTVVLPGTTTAVGTTCSPGTLPKGRTAACRVVVPQTVTAADVSALAVTTTVQVTAGWVGGTEVRSPSATGSLATVLPAFGGPSAALQGAYLSATTGVALQEAATLTDAAPGSPAQSAVAIAVLIAAVAGTALALRPRHRRD</sequence>
<dbReference type="Gene3D" id="2.60.120.260">
    <property type="entry name" value="Galactose-binding domain-like"/>
    <property type="match status" value="1"/>
</dbReference>